<keyword evidence="9" id="KW-1185">Reference proteome</keyword>
<accession>A0A098S6N8</accession>
<dbReference type="STRING" id="1524460.IX84_09920"/>
<gene>
    <name evidence="8" type="ORF">IX84_09920</name>
</gene>
<dbReference type="InterPro" id="IPR013783">
    <property type="entry name" value="Ig-like_fold"/>
</dbReference>
<evidence type="ECO:0000313" key="8">
    <source>
        <dbReference type="EMBL" id="KGE88139.1"/>
    </source>
</evidence>
<dbReference type="OrthoDB" id="9792152at2"/>
<dbReference type="InterPro" id="IPR024079">
    <property type="entry name" value="MetalloPept_cat_dom_sf"/>
</dbReference>
<dbReference type="NCBIfam" id="TIGR04183">
    <property type="entry name" value="Por_Secre_tail"/>
    <property type="match status" value="1"/>
</dbReference>
<dbReference type="GO" id="GO:0006508">
    <property type="term" value="P:proteolysis"/>
    <property type="evidence" value="ECO:0007669"/>
    <property type="project" value="UniProtKB-KW"/>
</dbReference>
<evidence type="ECO:0000256" key="2">
    <source>
        <dbReference type="ARBA" id="ARBA00022729"/>
    </source>
</evidence>
<proteinExistence type="predicted"/>
<dbReference type="Pfam" id="PF18962">
    <property type="entry name" value="Por_Secre_tail"/>
    <property type="match status" value="1"/>
</dbReference>
<keyword evidence="4" id="KW-0378">Hydrolase</keyword>
<organism evidence="8 9">
    <name type="scientific">Phaeodactylibacter xiamenensis</name>
    <dbReference type="NCBI Taxonomy" id="1524460"/>
    <lineage>
        <taxon>Bacteria</taxon>
        <taxon>Pseudomonadati</taxon>
        <taxon>Bacteroidota</taxon>
        <taxon>Saprospiria</taxon>
        <taxon>Saprospirales</taxon>
        <taxon>Haliscomenobacteraceae</taxon>
        <taxon>Phaeodactylibacter</taxon>
    </lineage>
</organism>
<dbReference type="Pfam" id="PF01483">
    <property type="entry name" value="P_proprotein"/>
    <property type="match status" value="1"/>
</dbReference>
<keyword evidence="5" id="KW-0325">Glycoprotein</keyword>
<dbReference type="SUPFAM" id="SSF55486">
    <property type="entry name" value="Metalloproteases ('zincins'), catalytic domain"/>
    <property type="match status" value="1"/>
</dbReference>
<dbReference type="GO" id="GO:0004252">
    <property type="term" value="F:serine-type endopeptidase activity"/>
    <property type="evidence" value="ECO:0007669"/>
    <property type="project" value="InterPro"/>
</dbReference>
<dbReference type="SUPFAM" id="SSF49785">
    <property type="entry name" value="Galactose-binding domain-like"/>
    <property type="match status" value="1"/>
</dbReference>
<dbReference type="Gene3D" id="2.60.40.10">
    <property type="entry name" value="Immunoglobulins"/>
    <property type="match status" value="1"/>
</dbReference>
<evidence type="ECO:0000256" key="5">
    <source>
        <dbReference type="ARBA" id="ARBA00023180"/>
    </source>
</evidence>
<evidence type="ECO:0000256" key="3">
    <source>
        <dbReference type="ARBA" id="ARBA00022737"/>
    </source>
</evidence>
<keyword evidence="3" id="KW-0677">Repeat</keyword>
<keyword evidence="2 6" id="KW-0732">Signal</keyword>
<feature type="signal peptide" evidence="6">
    <location>
        <begin position="1"/>
        <end position="21"/>
    </location>
</feature>
<protein>
    <recommendedName>
        <fullName evidence="7">P/Homo B domain-containing protein</fullName>
    </recommendedName>
</protein>
<dbReference type="Proteomes" id="UP000029736">
    <property type="component" value="Unassembled WGS sequence"/>
</dbReference>
<dbReference type="PROSITE" id="PS51829">
    <property type="entry name" value="P_HOMO_B"/>
    <property type="match status" value="1"/>
</dbReference>
<evidence type="ECO:0000313" key="9">
    <source>
        <dbReference type="Proteomes" id="UP000029736"/>
    </source>
</evidence>
<name>A0A098S6N8_9BACT</name>
<evidence type="ECO:0000256" key="6">
    <source>
        <dbReference type="SAM" id="SignalP"/>
    </source>
</evidence>
<dbReference type="PANTHER" id="PTHR45739">
    <property type="entry name" value="MATRIX PROTEIN, PUTATIVE-RELATED"/>
    <property type="match status" value="1"/>
</dbReference>
<keyword evidence="1" id="KW-0645">Protease</keyword>
<dbReference type="AlphaFoldDB" id="A0A098S6N8"/>
<dbReference type="InterPro" id="IPR026444">
    <property type="entry name" value="Secre_tail"/>
</dbReference>
<evidence type="ECO:0000259" key="7">
    <source>
        <dbReference type="PROSITE" id="PS51829"/>
    </source>
</evidence>
<dbReference type="InterPro" id="IPR008979">
    <property type="entry name" value="Galactose-bd-like_sf"/>
</dbReference>
<dbReference type="GO" id="GO:0008237">
    <property type="term" value="F:metallopeptidase activity"/>
    <property type="evidence" value="ECO:0007669"/>
    <property type="project" value="InterPro"/>
</dbReference>
<sequence length="1217" mass="131852">MKPIFTILLCFFALPFLNAQSSLWTDISEQSIMLAPGAEVAIPAKQYRTLALDYASFIQQVANAPLAFTAAAQHNPAEVELPLPDGTVEPFEVVESRIMAPELAEKYPHIKAYTAISKIHPFVSARFEVTNKGLTVGIRTPEGRFYIEPYASGQVRHYAFYSKKDVAPDAFTDASCGFNDQMHEEHFGEEPRNSNPEALSFRSFSGASLPLRTYRLAAACTGEFAQNQGGTMDDVLGAYATIINRLNEVLQTEGSVSMELVPNNDQLIHLNPGTDPFQNANEGLVLLGQIAGYLNGAIGLNSYDIGHIFTGGCTDVGGVAGGGVCTLNKGRAVTCFSSSNLVFTAQGTLAHEVGHQFSVGHSWSNCPGNMDQLSSANAYEPGSGTTIMSYAGACGNQNIAFRDPYYNVGSLEDLIGYSRMGTGATCGTETITENHEPEIQMPYESGFFIPISTPFELRATATDEDGDNLTYIWEQFDLGPVSPIGEPIGNAPLFRSFPPSANGNTRVFPRIDKIINNDPDNTEVLPTYSRDLTFQFVVRDNNVNHGSTIWQPVAFRSDETAGPFVVLTGNETGLSWTGGEYREVTWDVANTTNPRVNCQYVDVLLSVDGGFTYPYTLLEATPNDGSAFVDVPDLSTNDARIKIKASDNIFFDINDFDFAIEPATEPGYAMNVSPATFPLVCLPSEALSIEVSTTSILGFDSTLTLSLIGELPAGSSASFTSNTVTAGESAFLNLDIAPNQGRDTINLMVQAVIPGVDTSLREIRVITLSSDYSALEMLTPVDGQSGIVFSTDFSWQDVPSADRYDIQIATSPTFEESTIFEEASGLTDAAYQPAGFFEQNELYFWRIRPENDCGPGDYLEPSAFRTSTVDCVNNLPVDLPVTLSNNPGVRTSKIFITESGTISDINIDNLEIPYQTVNVLRVTVISPAGTRVVLFDQSCFGSPLLRASFDDEAPNSIACPPITTIPVKPHEPLTAFDGEDTFGEWTLEIEILQQGTGGGALEKWGLEFCAAVTPSSPTVIRNEILAVPPGGGNTITINELEVQDSVNTPQDIEYTIVTLPENGQLFRGGDLLSVGDKFTQQTINLFNLTYVHDGSDTDTDGFTFIVENPEGGWIPTQAFSIQIDEDATVGTFDQQLDQTLKVFPNPATDRLNVAFGQAVEGPVALRLINLQGQMLTQQAFNSVSRTLELDISQLPGGIYFLNVQTQQGTVSRKIAVQ</sequence>
<dbReference type="InterPro" id="IPR002884">
    <property type="entry name" value="P_dom"/>
</dbReference>
<dbReference type="EMBL" id="JPOS01000020">
    <property type="protein sequence ID" value="KGE88139.1"/>
    <property type="molecule type" value="Genomic_DNA"/>
</dbReference>
<evidence type="ECO:0000256" key="1">
    <source>
        <dbReference type="ARBA" id="ARBA00022670"/>
    </source>
</evidence>
<reference evidence="8 9" key="1">
    <citation type="journal article" date="2014" name="Int. J. Syst. Evol. Microbiol.">
        <title>Phaeodactylibacter xiamenensis gen. nov., sp. nov., a member of the family Saprospiraceae isolated from the marine alga Phaeodactylum tricornutum.</title>
        <authorList>
            <person name="Chen Z.Jr."/>
            <person name="Lei X."/>
            <person name="Lai Q."/>
            <person name="Li Y."/>
            <person name="Zhang B."/>
            <person name="Zhang J."/>
            <person name="Zhang H."/>
            <person name="Yang L."/>
            <person name="Zheng W."/>
            <person name="Tian Y."/>
            <person name="Yu Z."/>
            <person name="Xu H.Jr."/>
            <person name="Zheng T."/>
        </authorList>
    </citation>
    <scope>NUCLEOTIDE SEQUENCE [LARGE SCALE GENOMIC DNA]</scope>
    <source>
        <strain evidence="8 9">KD52</strain>
    </source>
</reference>
<dbReference type="PANTHER" id="PTHR45739:SF8">
    <property type="entry name" value="FRAS1-RELATED EXTRACELLULAR MATRIX PROTEIN 1"/>
    <property type="match status" value="1"/>
</dbReference>
<dbReference type="Gene3D" id="2.60.120.260">
    <property type="entry name" value="Galactose-binding domain-like"/>
    <property type="match status" value="1"/>
</dbReference>
<dbReference type="InterPro" id="IPR039005">
    <property type="entry name" value="CSPG_rpt"/>
</dbReference>
<dbReference type="PROSITE" id="PS51854">
    <property type="entry name" value="CSPG"/>
    <property type="match status" value="1"/>
</dbReference>
<dbReference type="Gene3D" id="3.40.390.10">
    <property type="entry name" value="Collagenase (Catalytic Domain)"/>
    <property type="match status" value="1"/>
</dbReference>
<dbReference type="RefSeq" id="WP_044219343.1">
    <property type="nucleotide sequence ID" value="NZ_JBKAGJ010000028.1"/>
</dbReference>
<dbReference type="Pfam" id="PF16184">
    <property type="entry name" value="Cadherin_3"/>
    <property type="match status" value="1"/>
</dbReference>
<evidence type="ECO:0000256" key="4">
    <source>
        <dbReference type="ARBA" id="ARBA00022801"/>
    </source>
</evidence>
<feature type="domain" description="P/Homo B" evidence="7">
    <location>
        <begin position="859"/>
        <end position="1016"/>
    </location>
</feature>
<dbReference type="Pfam" id="PF13583">
    <property type="entry name" value="Reprolysin_4"/>
    <property type="match status" value="1"/>
</dbReference>
<dbReference type="GO" id="GO:0009653">
    <property type="term" value="P:anatomical structure morphogenesis"/>
    <property type="evidence" value="ECO:0007669"/>
    <property type="project" value="TreeGrafter"/>
</dbReference>
<comment type="caution">
    <text evidence="8">The sequence shown here is derived from an EMBL/GenBank/DDBJ whole genome shotgun (WGS) entry which is preliminary data.</text>
</comment>
<dbReference type="InterPro" id="IPR051561">
    <property type="entry name" value="FRAS1_ECM"/>
</dbReference>
<feature type="chain" id="PRO_5001939937" description="P/Homo B domain-containing protein" evidence="6">
    <location>
        <begin position="22"/>
        <end position="1217"/>
    </location>
</feature>